<dbReference type="Pfam" id="PF09697">
    <property type="entry name" value="Porph_ging"/>
    <property type="match status" value="1"/>
</dbReference>
<evidence type="ECO:0000313" key="2">
    <source>
        <dbReference type="Proteomes" id="UP000184028"/>
    </source>
</evidence>
<dbReference type="OrthoDB" id="1440774at2"/>
<evidence type="ECO:0000313" key="1">
    <source>
        <dbReference type="EMBL" id="SHL84891.1"/>
    </source>
</evidence>
<protein>
    <submittedName>
        <fullName evidence="1">GLPGLI family protein</fullName>
    </submittedName>
</protein>
<organism evidence="1 2">
    <name type="scientific">Flavobacterium chilense</name>
    <dbReference type="NCBI Taxonomy" id="946677"/>
    <lineage>
        <taxon>Bacteria</taxon>
        <taxon>Pseudomonadati</taxon>
        <taxon>Bacteroidota</taxon>
        <taxon>Flavobacteriia</taxon>
        <taxon>Flavobacteriales</taxon>
        <taxon>Flavobacteriaceae</taxon>
        <taxon>Flavobacterium</taxon>
    </lineage>
</organism>
<dbReference type="Proteomes" id="UP000184028">
    <property type="component" value="Unassembled WGS sequence"/>
</dbReference>
<dbReference type="STRING" id="946677.SAMN05444484_102795"/>
<reference evidence="2" key="1">
    <citation type="submission" date="2016-11" db="EMBL/GenBank/DDBJ databases">
        <authorList>
            <person name="Varghese N."/>
            <person name="Submissions S."/>
        </authorList>
    </citation>
    <scope>NUCLEOTIDE SEQUENCE [LARGE SCALE GENOMIC DNA]</scope>
    <source>
        <strain evidence="2">DSM 24724</strain>
    </source>
</reference>
<keyword evidence="2" id="KW-1185">Reference proteome</keyword>
<accession>A0A1M7DZF4</accession>
<dbReference type="EMBL" id="FRBT01000002">
    <property type="protein sequence ID" value="SHL84891.1"/>
    <property type="molecule type" value="Genomic_DNA"/>
</dbReference>
<proteinExistence type="predicted"/>
<sequence length="259" mass="30799">MKKLTVIYFSLFSFLGLAQYKKNSVAVIEYSYNVTFDDTYYGKVILKCLNDKSISKTLAEIIPDEKDMDPQKPTVYEKPIDLYQAIDLNKKKLIMIDRIFNTKYKVTEDLSEIKWKLSKEKETKIINKFVCNKATLNFRGRNYTAWYTPYIALPFGPWKFYGLPGLILEMYDTDNNYHWTATKIIYPSNEEFDLSELENQKVKETITLRQFVEKTEEKEKQFMANIRYAAGRHTTVDFGDFEKRKTPELKYEWEIEKKK</sequence>
<dbReference type="AlphaFoldDB" id="A0A1M7DZF4"/>
<dbReference type="InterPro" id="IPR005901">
    <property type="entry name" value="GLPGLI"/>
</dbReference>
<dbReference type="RefSeq" id="WP_068842220.1">
    <property type="nucleotide sequence ID" value="NZ_FRBT01000002.1"/>
</dbReference>
<gene>
    <name evidence="1" type="ORF">SAMN05444484_102795</name>
</gene>
<dbReference type="NCBIfam" id="TIGR01200">
    <property type="entry name" value="GLPGLI"/>
    <property type="match status" value="1"/>
</dbReference>
<name>A0A1M7DZF4_9FLAO</name>